<evidence type="ECO:0000256" key="1">
    <source>
        <dbReference type="ARBA" id="ARBA00004651"/>
    </source>
</evidence>
<name>H3B4Y4_LATCH</name>
<evidence type="ECO:0000256" key="11">
    <source>
        <dbReference type="RuleBase" id="RU000688"/>
    </source>
</evidence>
<dbReference type="EMBL" id="AFYH01102966">
    <property type="status" value="NOT_ANNOTATED_CDS"/>
    <property type="molecule type" value="Genomic_DNA"/>
</dbReference>
<dbReference type="InterPro" id="IPR004064">
    <property type="entry name" value="EDG6_rcpt"/>
</dbReference>
<evidence type="ECO:0000256" key="10">
    <source>
        <dbReference type="PIRSR" id="PIRSR604061-50"/>
    </source>
</evidence>
<dbReference type="HOGENOM" id="CLU_047979_1_1_1"/>
<dbReference type="GO" id="GO:0030593">
    <property type="term" value="P:neutrophil chemotaxis"/>
    <property type="evidence" value="ECO:0007669"/>
    <property type="project" value="Ensembl"/>
</dbReference>
<dbReference type="OMA" id="FAIYWHV"/>
<keyword evidence="7 11" id="KW-0675">Receptor</keyword>
<reference evidence="15" key="1">
    <citation type="submission" date="2011-08" db="EMBL/GenBank/DDBJ databases">
        <title>The draft genome of Latimeria chalumnae.</title>
        <authorList>
            <person name="Di Palma F."/>
            <person name="Alfoldi J."/>
            <person name="Johnson J."/>
            <person name="Berlin A."/>
            <person name="Gnerre S."/>
            <person name="Jaffe D."/>
            <person name="MacCallum I."/>
            <person name="Young S."/>
            <person name="Walker B.J."/>
            <person name="Lander E."/>
            <person name="Lindblad-Toh K."/>
        </authorList>
    </citation>
    <scope>NUCLEOTIDE SEQUENCE [LARGE SCALE GENOMIC DNA]</scope>
    <source>
        <strain evidence="15">Wild caught</strain>
    </source>
</reference>
<protein>
    <submittedName>
        <fullName evidence="14">Sphingosine-1-phosphate receptor 4</fullName>
    </submittedName>
</protein>
<keyword evidence="4 12" id="KW-1133">Transmembrane helix</keyword>
<organism evidence="14 15">
    <name type="scientific">Latimeria chalumnae</name>
    <name type="common">Coelacanth</name>
    <dbReference type="NCBI Taxonomy" id="7897"/>
    <lineage>
        <taxon>Eukaryota</taxon>
        <taxon>Metazoa</taxon>
        <taxon>Chordata</taxon>
        <taxon>Craniata</taxon>
        <taxon>Vertebrata</taxon>
        <taxon>Euteleostomi</taxon>
        <taxon>Coelacanthiformes</taxon>
        <taxon>Coelacanthidae</taxon>
        <taxon>Latimeria</taxon>
    </lineage>
</organism>
<evidence type="ECO:0000256" key="2">
    <source>
        <dbReference type="ARBA" id="ARBA00022475"/>
    </source>
</evidence>
<dbReference type="Ensembl" id="ENSLACT00000017075.1">
    <property type="protein sequence ID" value="ENSLACP00000016955.1"/>
    <property type="gene ID" value="ENSLACG00000014931.1"/>
</dbReference>
<sequence length="384" mass="43423">HNQTQSSMDLMDDMNFCLESLAFQNINIILLQYNRTGKLQNRHPHEEDMGGTKALFIAISCFIMLENLLVLFAILCNTKFRSWVYYCIANVTLSDLLIGAAYIINLCMSGRKTFQLTSTMWFFREGVLFVALAASTFSLLITAFERYITMIKSIHYIDSRKTYRVYGLICLCWVMAFVIGLLPLLGWNCICDFQNCSTLLPLYSKNYILFCVIVFSLLLIGIVALYVAIYHLVSTSAKTVPSSRNRQKSLRLLKTVCLIVGAFIICWSPLFILLLLDVFCESRSCSLLHNMEWAIVFAVLNSAINPMIYSCGSMEMRKAIFQVLCCCCIEAGVLGPFKFLLIAESSGRTSTDSLHRIRESFRSSRALSVRSDESVKGVVEADSK</sequence>
<comment type="similarity">
    <text evidence="11">Belongs to the G-protein coupled receptor 1 family.</text>
</comment>
<feature type="transmembrane region" description="Helical" evidence="12">
    <location>
        <begin position="54"/>
        <end position="76"/>
    </location>
</feature>
<dbReference type="GO" id="GO:0005886">
    <property type="term" value="C:plasma membrane"/>
    <property type="evidence" value="ECO:0007669"/>
    <property type="project" value="UniProtKB-SubCell"/>
</dbReference>
<feature type="disulfide bond" evidence="10">
    <location>
        <begin position="280"/>
        <end position="285"/>
    </location>
</feature>
<evidence type="ECO:0000313" key="14">
    <source>
        <dbReference type="Ensembl" id="ENSLACP00000016955.1"/>
    </source>
</evidence>
<dbReference type="GeneTree" id="ENSGT01050000244887"/>
<keyword evidence="15" id="KW-1185">Reference proteome</keyword>
<keyword evidence="3 11" id="KW-0812">Transmembrane</keyword>
<evidence type="ECO:0000256" key="4">
    <source>
        <dbReference type="ARBA" id="ARBA00022989"/>
    </source>
</evidence>
<feature type="transmembrane region" description="Helical" evidence="12">
    <location>
        <begin position="83"/>
        <end position="106"/>
    </location>
</feature>
<evidence type="ECO:0000259" key="13">
    <source>
        <dbReference type="PROSITE" id="PS50262"/>
    </source>
</evidence>
<dbReference type="PROSITE" id="PS00237">
    <property type="entry name" value="G_PROTEIN_RECEP_F1_1"/>
    <property type="match status" value="1"/>
</dbReference>
<feature type="transmembrane region" description="Helical" evidence="12">
    <location>
        <begin position="293"/>
        <end position="312"/>
    </location>
</feature>
<keyword evidence="9 11" id="KW-0807">Transducer</keyword>
<keyword evidence="10" id="KW-1015">Disulfide bond</keyword>
<accession>H3B4Y4</accession>
<dbReference type="PROSITE" id="PS50262">
    <property type="entry name" value="G_PROTEIN_RECEP_F1_2"/>
    <property type="match status" value="1"/>
</dbReference>
<dbReference type="PRINTS" id="PR00237">
    <property type="entry name" value="GPCRRHODOPSN"/>
</dbReference>
<dbReference type="eggNOG" id="ENOG502QQUE">
    <property type="taxonomic scope" value="Eukaryota"/>
</dbReference>
<proteinExistence type="inferred from homology"/>
<dbReference type="PRINTS" id="PR01523">
    <property type="entry name" value="S1PRECEPTOR"/>
</dbReference>
<comment type="subcellular location">
    <subcellularLocation>
        <location evidence="1">Cell membrane</location>
        <topology evidence="1">Multi-pass membrane protein</topology>
    </subcellularLocation>
</comment>
<evidence type="ECO:0000256" key="7">
    <source>
        <dbReference type="ARBA" id="ARBA00023170"/>
    </source>
</evidence>
<dbReference type="FunCoup" id="H3B4Y4">
    <property type="interactions" value="754"/>
</dbReference>
<evidence type="ECO:0000256" key="3">
    <source>
        <dbReference type="ARBA" id="ARBA00022692"/>
    </source>
</evidence>
<evidence type="ECO:0000256" key="5">
    <source>
        <dbReference type="ARBA" id="ARBA00023040"/>
    </source>
</evidence>
<feature type="transmembrane region" description="Helical" evidence="12">
    <location>
        <begin position="207"/>
        <end position="232"/>
    </location>
</feature>
<reference evidence="14" key="3">
    <citation type="submission" date="2025-09" db="UniProtKB">
        <authorList>
            <consortium name="Ensembl"/>
        </authorList>
    </citation>
    <scope>IDENTIFICATION</scope>
</reference>
<dbReference type="STRING" id="7897.ENSLACP00000016955"/>
<dbReference type="PANTHER" id="PTHR22750">
    <property type="entry name" value="G-PROTEIN COUPLED RECEPTOR"/>
    <property type="match status" value="1"/>
</dbReference>
<dbReference type="Gene3D" id="1.20.1070.10">
    <property type="entry name" value="Rhodopsin 7-helix transmembrane proteins"/>
    <property type="match status" value="1"/>
</dbReference>
<dbReference type="SUPFAM" id="SSF81321">
    <property type="entry name" value="Family A G protein-coupled receptor-like"/>
    <property type="match status" value="1"/>
</dbReference>
<feature type="transmembrane region" description="Helical" evidence="12">
    <location>
        <begin position="252"/>
        <end position="273"/>
    </location>
</feature>
<dbReference type="InParanoid" id="H3B4Y4"/>
<feature type="domain" description="G-protein coupled receptors family 1 profile" evidence="13">
    <location>
        <begin position="66"/>
        <end position="309"/>
    </location>
</feature>
<keyword evidence="6 12" id="KW-0472">Membrane</keyword>
<evidence type="ECO:0000256" key="6">
    <source>
        <dbReference type="ARBA" id="ARBA00023136"/>
    </source>
</evidence>
<dbReference type="InterPro" id="IPR017452">
    <property type="entry name" value="GPCR_Rhodpsn_7TM"/>
</dbReference>
<feature type="transmembrane region" description="Helical" evidence="12">
    <location>
        <begin position="126"/>
        <end position="144"/>
    </location>
</feature>
<dbReference type="PRINTS" id="PR01526">
    <property type="entry name" value="EDG6RECEPTOR"/>
</dbReference>
<evidence type="ECO:0000256" key="9">
    <source>
        <dbReference type="ARBA" id="ARBA00023224"/>
    </source>
</evidence>
<gene>
    <name evidence="14" type="primary">S1PR4</name>
</gene>
<dbReference type="AlphaFoldDB" id="H3B4Y4"/>
<evidence type="ECO:0000313" key="15">
    <source>
        <dbReference type="Proteomes" id="UP000008672"/>
    </source>
</evidence>
<keyword evidence="8" id="KW-0325">Glycoprotein</keyword>
<dbReference type="Pfam" id="PF00001">
    <property type="entry name" value="7tm_1"/>
    <property type="match status" value="1"/>
</dbReference>
<keyword evidence="2" id="KW-1003">Cell membrane</keyword>
<keyword evidence="5 11" id="KW-0297">G-protein coupled receptor</keyword>
<dbReference type="InterPro" id="IPR000276">
    <property type="entry name" value="GPCR_Rhodpsn"/>
</dbReference>
<feature type="disulfide bond" evidence="10">
    <location>
        <begin position="189"/>
        <end position="196"/>
    </location>
</feature>
<dbReference type="GO" id="GO:0038036">
    <property type="term" value="F:sphingosine-1-phosphate receptor activity"/>
    <property type="evidence" value="ECO:0007669"/>
    <property type="project" value="InterPro"/>
</dbReference>
<evidence type="ECO:0000256" key="12">
    <source>
        <dbReference type="SAM" id="Phobius"/>
    </source>
</evidence>
<reference evidence="14" key="2">
    <citation type="submission" date="2025-08" db="UniProtKB">
        <authorList>
            <consortium name="Ensembl"/>
        </authorList>
    </citation>
    <scope>IDENTIFICATION</scope>
</reference>
<evidence type="ECO:0000256" key="8">
    <source>
        <dbReference type="ARBA" id="ARBA00023180"/>
    </source>
</evidence>
<dbReference type="Proteomes" id="UP000008672">
    <property type="component" value="Unassembled WGS sequence"/>
</dbReference>
<dbReference type="InterPro" id="IPR004061">
    <property type="entry name" value="S1P_rcpt"/>
</dbReference>
<feature type="transmembrane region" description="Helical" evidence="12">
    <location>
        <begin position="165"/>
        <end position="187"/>
    </location>
</feature>